<evidence type="ECO:0000256" key="3">
    <source>
        <dbReference type="ARBA" id="ARBA00022741"/>
    </source>
</evidence>
<dbReference type="GO" id="GO:0005524">
    <property type="term" value="F:ATP binding"/>
    <property type="evidence" value="ECO:0007669"/>
    <property type="project" value="UniProtKB-KW"/>
</dbReference>
<keyword evidence="1" id="KW-0723">Serine/threonine-protein kinase</keyword>
<evidence type="ECO:0000256" key="1">
    <source>
        <dbReference type="ARBA" id="ARBA00022527"/>
    </source>
</evidence>
<dbReference type="Proteomes" id="UP000748531">
    <property type="component" value="Unassembled WGS sequence"/>
</dbReference>
<proteinExistence type="predicted"/>
<dbReference type="Pfam" id="PF02816">
    <property type="entry name" value="Alpha_kinase"/>
    <property type="match status" value="1"/>
</dbReference>
<dbReference type="GO" id="GO:1903013">
    <property type="term" value="P:response to differentiation-inducing factor 1"/>
    <property type="evidence" value="ECO:0007669"/>
    <property type="project" value="TreeGrafter"/>
</dbReference>
<dbReference type="AlphaFoldDB" id="A0A8J4WUP7"/>
<dbReference type="InterPro" id="IPR004166">
    <property type="entry name" value="a-kinase_dom"/>
</dbReference>
<evidence type="ECO:0000256" key="2">
    <source>
        <dbReference type="ARBA" id="ARBA00022679"/>
    </source>
</evidence>
<keyword evidence="4" id="KW-0418">Kinase</keyword>
<protein>
    <recommendedName>
        <fullName evidence="7">Alpha-type protein kinase domain-containing protein</fullName>
    </recommendedName>
</protein>
<keyword evidence="3" id="KW-0547">Nucleotide-binding</keyword>
<evidence type="ECO:0000313" key="8">
    <source>
        <dbReference type="EMBL" id="KAF5397897.1"/>
    </source>
</evidence>
<organism evidence="8 9">
    <name type="scientific">Paragonimus heterotremus</name>
    <dbReference type="NCBI Taxonomy" id="100268"/>
    <lineage>
        <taxon>Eukaryota</taxon>
        <taxon>Metazoa</taxon>
        <taxon>Spiralia</taxon>
        <taxon>Lophotrochozoa</taxon>
        <taxon>Platyhelminthes</taxon>
        <taxon>Trematoda</taxon>
        <taxon>Digenea</taxon>
        <taxon>Plagiorchiida</taxon>
        <taxon>Troglotremata</taxon>
        <taxon>Troglotrematidae</taxon>
        <taxon>Paragonimus</taxon>
    </lineage>
</organism>
<dbReference type="GO" id="GO:0031037">
    <property type="term" value="P:myosin II filament disassembly"/>
    <property type="evidence" value="ECO:0007669"/>
    <property type="project" value="TreeGrafter"/>
</dbReference>
<dbReference type="OrthoDB" id="301415at2759"/>
<feature type="domain" description="Alpha-type protein kinase" evidence="7">
    <location>
        <begin position="102"/>
        <end position="343"/>
    </location>
</feature>
<evidence type="ECO:0000313" key="9">
    <source>
        <dbReference type="Proteomes" id="UP000748531"/>
    </source>
</evidence>
<dbReference type="Gene3D" id="3.30.200.20">
    <property type="entry name" value="Phosphorylase Kinase, domain 1"/>
    <property type="match status" value="2"/>
</dbReference>
<sequence length="380" mass="44086">MMESESLDDSGVCFSPDDVFTAFADFRISDKIKLPIADRRKFSVKELKILRSEIGTTCLRSNNRERIIGLWRTAYAMVLRRGDPWAKFELDKLPVETAKRYRYSAVKAQWVEDTVRVRIEQKSFGRGAMRECFRVKKLSNFTQSEDWSHAANFVAKRYIEHVEPCVYFDDVRLQMDAKLWAEEFSRQPAILKKVDIAQMCVLEFVNRQEKPLYHLEHFIEGTYRKYNSNSGFVDETARNTPQARKCRLLKFRTPVVNYQTGGMSISTLGRIPQRGTELHAKAHSERIAYSVDDWIRPTGEAQAGKMGWITRSGARLFQHSEEYLGTVVEYCQSSRWIIGRQGERPDEPSLNEIGPTDEWWQVENPSKKGVDHTQTSQKCT</sequence>
<dbReference type="GO" id="GO:0004686">
    <property type="term" value="F:elongation factor-2 kinase activity"/>
    <property type="evidence" value="ECO:0007669"/>
    <property type="project" value="TreeGrafter"/>
</dbReference>
<dbReference type="PANTHER" id="PTHR45992:SF2">
    <property type="entry name" value="EUKARYOTIC ELONGATION FACTOR 2 KINASE"/>
    <property type="match status" value="1"/>
</dbReference>
<name>A0A8J4WUP7_9TREM</name>
<evidence type="ECO:0000256" key="5">
    <source>
        <dbReference type="ARBA" id="ARBA00022840"/>
    </source>
</evidence>
<dbReference type="FunFam" id="3.30.200.20:FF:000336">
    <property type="entry name" value="Eukaryotic elongation factor 2 kinase"/>
    <property type="match status" value="1"/>
</dbReference>
<evidence type="ECO:0000256" key="6">
    <source>
        <dbReference type="SAM" id="MobiDB-lite"/>
    </source>
</evidence>
<comment type="caution">
    <text evidence="8">The sequence shown here is derived from an EMBL/GenBank/DDBJ whole genome shotgun (WGS) entry which is preliminary data.</text>
</comment>
<keyword evidence="9" id="KW-1185">Reference proteome</keyword>
<accession>A0A8J4WUP7</accession>
<keyword evidence="5" id="KW-0067">ATP-binding</keyword>
<dbReference type="PROSITE" id="PS51158">
    <property type="entry name" value="ALPHA_KINASE"/>
    <property type="match status" value="1"/>
</dbReference>
<evidence type="ECO:0000256" key="4">
    <source>
        <dbReference type="ARBA" id="ARBA00022777"/>
    </source>
</evidence>
<keyword evidence="2" id="KW-0808">Transferase</keyword>
<evidence type="ECO:0000259" key="7">
    <source>
        <dbReference type="PROSITE" id="PS51158"/>
    </source>
</evidence>
<reference evidence="8" key="1">
    <citation type="submission" date="2019-05" db="EMBL/GenBank/DDBJ databases">
        <title>Annotation for the trematode Paragonimus heterotremus.</title>
        <authorList>
            <person name="Choi Y.-J."/>
        </authorList>
    </citation>
    <scope>NUCLEOTIDE SEQUENCE</scope>
    <source>
        <strain evidence="8">LC</strain>
    </source>
</reference>
<dbReference type="InterPro" id="IPR051852">
    <property type="entry name" value="Alpha-type_PK"/>
</dbReference>
<gene>
    <name evidence="8" type="ORF">PHET_08908</name>
</gene>
<dbReference type="SUPFAM" id="SSF56112">
    <property type="entry name" value="Protein kinase-like (PK-like)"/>
    <property type="match status" value="1"/>
</dbReference>
<dbReference type="InterPro" id="IPR011009">
    <property type="entry name" value="Kinase-like_dom_sf"/>
</dbReference>
<feature type="region of interest" description="Disordered" evidence="6">
    <location>
        <begin position="341"/>
        <end position="380"/>
    </location>
</feature>
<dbReference type="PANTHER" id="PTHR45992">
    <property type="entry name" value="EUKARYOTIC ELONGATION FACTOR 2 KINASE-RELATED"/>
    <property type="match status" value="1"/>
</dbReference>
<dbReference type="SMART" id="SM00811">
    <property type="entry name" value="Alpha_kinase"/>
    <property type="match status" value="1"/>
</dbReference>
<dbReference type="EMBL" id="LUCH01005645">
    <property type="protein sequence ID" value="KAF5397897.1"/>
    <property type="molecule type" value="Genomic_DNA"/>
</dbReference>